<keyword evidence="3" id="KW-0050">Antiport</keyword>
<evidence type="ECO:0000256" key="3">
    <source>
        <dbReference type="ARBA" id="ARBA00022449"/>
    </source>
</evidence>
<dbReference type="Proteomes" id="UP000315226">
    <property type="component" value="Unassembled WGS sequence"/>
</dbReference>
<evidence type="ECO:0000313" key="11">
    <source>
        <dbReference type="Proteomes" id="UP000315226"/>
    </source>
</evidence>
<feature type="transmembrane region" description="Helical" evidence="8">
    <location>
        <begin position="218"/>
        <end position="240"/>
    </location>
</feature>
<evidence type="ECO:0000256" key="4">
    <source>
        <dbReference type="ARBA" id="ARBA00022692"/>
    </source>
</evidence>
<feature type="transmembrane region" description="Helical" evidence="8">
    <location>
        <begin position="182"/>
        <end position="206"/>
    </location>
</feature>
<feature type="transmembrane region" description="Helical" evidence="8">
    <location>
        <begin position="337"/>
        <end position="357"/>
    </location>
</feature>
<keyword evidence="5 8" id="KW-1133">Transmembrane helix</keyword>
<dbReference type="EMBL" id="BJMN01000003">
    <property type="protein sequence ID" value="GEB54762.1"/>
    <property type="molecule type" value="Genomic_DNA"/>
</dbReference>
<keyword evidence="2" id="KW-0813">Transport</keyword>
<keyword evidence="4 8" id="KW-0812">Transmembrane</keyword>
<accession>A0A4Y3RAQ8</accession>
<proteinExistence type="predicted"/>
<comment type="caution">
    <text evidence="10">The sequence shown here is derived from an EMBL/GenBank/DDBJ whole genome shotgun (WGS) entry which is preliminary data.</text>
</comment>
<organism evidence="10 11">
    <name type="scientific">Streptomyces gardneri</name>
    <dbReference type="NCBI Taxonomy" id="66892"/>
    <lineage>
        <taxon>Bacteria</taxon>
        <taxon>Bacillati</taxon>
        <taxon>Actinomycetota</taxon>
        <taxon>Actinomycetes</taxon>
        <taxon>Kitasatosporales</taxon>
        <taxon>Streptomycetaceae</taxon>
        <taxon>Streptomyces</taxon>
    </lineage>
</organism>
<name>A0A4Y3RAQ8_9ACTN</name>
<feature type="transmembrane region" description="Helical" evidence="8">
    <location>
        <begin position="369"/>
        <end position="391"/>
    </location>
</feature>
<keyword evidence="7 8" id="KW-0472">Membrane</keyword>
<feature type="transmembrane region" description="Helical" evidence="8">
    <location>
        <begin position="149"/>
        <end position="170"/>
    </location>
</feature>
<evidence type="ECO:0000256" key="5">
    <source>
        <dbReference type="ARBA" id="ARBA00022989"/>
    </source>
</evidence>
<dbReference type="InterPro" id="IPR006153">
    <property type="entry name" value="Cation/H_exchanger_TM"/>
</dbReference>
<evidence type="ECO:0000256" key="7">
    <source>
        <dbReference type="ARBA" id="ARBA00023136"/>
    </source>
</evidence>
<dbReference type="GO" id="GO:0005886">
    <property type="term" value="C:plasma membrane"/>
    <property type="evidence" value="ECO:0007669"/>
    <property type="project" value="UniProtKB-SubCell"/>
</dbReference>
<protein>
    <submittedName>
        <fullName evidence="10">Sodium/hydrogen exchanger</fullName>
    </submittedName>
</protein>
<evidence type="ECO:0000259" key="9">
    <source>
        <dbReference type="Pfam" id="PF00999"/>
    </source>
</evidence>
<keyword evidence="6" id="KW-0406">Ion transport</keyword>
<dbReference type="GO" id="GO:1902600">
    <property type="term" value="P:proton transmembrane transport"/>
    <property type="evidence" value="ECO:0007669"/>
    <property type="project" value="InterPro"/>
</dbReference>
<gene>
    <name evidence="10" type="ORF">SGA01_03670</name>
</gene>
<dbReference type="GO" id="GO:0015297">
    <property type="term" value="F:antiporter activity"/>
    <property type="evidence" value="ECO:0007669"/>
    <property type="project" value="UniProtKB-KW"/>
</dbReference>
<dbReference type="PANTHER" id="PTHR32507:SF8">
    <property type="entry name" value="CNH1P"/>
    <property type="match status" value="1"/>
</dbReference>
<evidence type="ECO:0000256" key="8">
    <source>
        <dbReference type="SAM" id="Phobius"/>
    </source>
</evidence>
<feature type="domain" description="Cation/H+ exchanger transmembrane" evidence="9">
    <location>
        <begin position="44"/>
        <end position="422"/>
    </location>
</feature>
<reference evidence="10 11" key="1">
    <citation type="submission" date="2019-06" db="EMBL/GenBank/DDBJ databases">
        <title>Whole genome shotgun sequence of Streptomyces gardneri NBRC 12865.</title>
        <authorList>
            <person name="Hosoyama A."/>
            <person name="Uohara A."/>
            <person name="Ohji S."/>
            <person name="Ichikawa N."/>
        </authorList>
    </citation>
    <scope>NUCLEOTIDE SEQUENCE [LARGE SCALE GENOMIC DNA]</scope>
    <source>
        <strain evidence="10 11">NBRC 12865</strain>
    </source>
</reference>
<evidence type="ECO:0000313" key="10">
    <source>
        <dbReference type="EMBL" id="GEB54762.1"/>
    </source>
</evidence>
<feature type="transmembrane region" description="Helical" evidence="8">
    <location>
        <begin position="29"/>
        <end position="49"/>
    </location>
</feature>
<dbReference type="PANTHER" id="PTHR32507">
    <property type="entry name" value="NA(+)/H(+) ANTIPORTER 1"/>
    <property type="match status" value="1"/>
</dbReference>
<sequence length="440" mass="46056">MSGAAVGVLAGVGAGPALRCVCQKTPPKARMVLSAGTVIAGILFMWCVLSYRLARWSITAPIAMMLAGIALTSGSDPPLAFDFGDLGGLERTVEFIVALLLFVDATEVPAGVIRRERNIVARLLGVALPLTLGAAFLISLAFFPDQPGWVLAVLATVVVPLDLALAGALVRDRRVPARLRDVLNVEGGLNDGVISPVFLLCVAGAAASRTAGGDYAEALLTAVGAAGWAVGAGSLVGWLAGRLLRRSWAKGWTLPAATRLAVLSVPIAAYTLSVSLGGNGFVASFVAGVCIAPALRHLPEDAVQMTDDLSTLLTLALWFLFGQMVNDEFWDGFHLSVIFYAVLAVTLVRLVPVMLALIGTELPLADRLFLGWMGPRGATTVVFGLLAAIELPAAGGGDFISRVMVITVMVSIVLHGLSAEPVGRLYARRRRASRELRGAE</sequence>
<comment type="subcellular location">
    <subcellularLocation>
        <location evidence="1">Cell membrane</location>
        <topology evidence="1">Multi-pass membrane protein</topology>
    </subcellularLocation>
</comment>
<evidence type="ECO:0000256" key="1">
    <source>
        <dbReference type="ARBA" id="ARBA00004651"/>
    </source>
</evidence>
<evidence type="ECO:0000256" key="2">
    <source>
        <dbReference type="ARBA" id="ARBA00022448"/>
    </source>
</evidence>
<feature type="transmembrane region" description="Helical" evidence="8">
    <location>
        <begin position="120"/>
        <end position="143"/>
    </location>
</feature>
<dbReference type="Pfam" id="PF00999">
    <property type="entry name" value="Na_H_Exchanger"/>
    <property type="match status" value="1"/>
</dbReference>
<keyword evidence="11" id="KW-1185">Reference proteome</keyword>
<evidence type="ECO:0000256" key="6">
    <source>
        <dbReference type="ARBA" id="ARBA00023065"/>
    </source>
</evidence>
<feature type="transmembrane region" description="Helical" evidence="8">
    <location>
        <begin position="403"/>
        <end position="427"/>
    </location>
</feature>
<dbReference type="AlphaFoldDB" id="A0A4Y3RAQ8"/>